<evidence type="ECO:0000256" key="1">
    <source>
        <dbReference type="SAM" id="Phobius"/>
    </source>
</evidence>
<evidence type="ECO:0000313" key="4">
    <source>
        <dbReference type="Proteomes" id="UP000626109"/>
    </source>
</evidence>
<evidence type="ECO:0000313" key="3">
    <source>
        <dbReference type="EMBL" id="CAE8678294.1"/>
    </source>
</evidence>
<dbReference type="AlphaFoldDB" id="A0A813JIG8"/>
<dbReference type="EMBL" id="CAJNNW010025676">
    <property type="protein sequence ID" value="CAE8678294.1"/>
    <property type="molecule type" value="Genomic_DNA"/>
</dbReference>
<proteinExistence type="predicted"/>
<feature type="transmembrane region" description="Helical" evidence="1">
    <location>
        <begin position="99"/>
        <end position="123"/>
    </location>
</feature>
<dbReference type="Proteomes" id="UP000654075">
    <property type="component" value="Unassembled WGS sequence"/>
</dbReference>
<name>A0A813JIG8_POLGL</name>
<dbReference type="EMBL" id="CAJNNV010025373">
    <property type="protein sequence ID" value="CAE8614165.1"/>
    <property type="molecule type" value="Genomic_DNA"/>
</dbReference>
<reference evidence="3" key="1">
    <citation type="submission" date="2021-02" db="EMBL/GenBank/DDBJ databases">
        <authorList>
            <person name="Dougan E. K."/>
            <person name="Rhodes N."/>
            <person name="Thang M."/>
            <person name="Chan C."/>
        </authorList>
    </citation>
    <scope>NUCLEOTIDE SEQUENCE</scope>
</reference>
<evidence type="ECO:0000313" key="5">
    <source>
        <dbReference type="Proteomes" id="UP000654075"/>
    </source>
</evidence>
<dbReference type="Proteomes" id="UP000626109">
    <property type="component" value="Unassembled WGS sequence"/>
</dbReference>
<feature type="transmembrane region" description="Helical" evidence="1">
    <location>
        <begin position="22"/>
        <end position="46"/>
    </location>
</feature>
<keyword evidence="5" id="KW-1185">Reference proteome</keyword>
<evidence type="ECO:0008006" key="6">
    <source>
        <dbReference type="Google" id="ProtNLM"/>
    </source>
</evidence>
<comment type="caution">
    <text evidence="3">The sequence shown here is derived from an EMBL/GenBank/DDBJ whole genome shotgun (WGS) entry which is preliminary data.</text>
</comment>
<organism evidence="3 4">
    <name type="scientific">Polarella glacialis</name>
    <name type="common">Dinoflagellate</name>
    <dbReference type="NCBI Taxonomy" id="89957"/>
    <lineage>
        <taxon>Eukaryota</taxon>
        <taxon>Sar</taxon>
        <taxon>Alveolata</taxon>
        <taxon>Dinophyceae</taxon>
        <taxon>Suessiales</taxon>
        <taxon>Suessiaceae</taxon>
        <taxon>Polarella</taxon>
    </lineage>
</organism>
<protein>
    <recommendedName>
        <fullName evidence="6">Transmembrane protein</fullName>
    </recommendedName>
</protein>
<gene>
    <name evidence="2" type="ORF">PGLA1383_LOCUS31895</name>
    <name evidence="3" type="ORF">PGLA2088_LOCUS20724</name>
</gene>
<accession>A0A813JIG8</accession>
<keyword evidence="1" id="KW-0472">Membrane</keyword>
<sequence>MAQNIGSLSMDGTSQLANNVELLSGLSCALNCCLACPVVLILVLVASIAQSSSSDSGEFDAFKFKEDCLQVQQFDAKTCANLAQQIESQIHSGQMVPALAIWALLGVVVACMSAVPACGFFGARNGNQCLLTSFMVFNGFAFVLDASNCISSGTHDLGRVISLLLAGCSAYNANGLRNELAAPRVLQQPLLQNPAVEQALRQPPLGVPLPSAPPN</sequence>
<keyword evidence="1" id="KW-0812">Transmembrane</keyword>
<keyword evidence="1" id="KW-1133">Transmembrane helix</keyword>
<evidence type="ECO:0000313" key="2">
    <source>
        <dbReference type="EMBL" id="CAE8614165.1"/>
    </source>
</evidence>